<accession>A0A4Q1AJC6</accession>
<protein>
    <submittedName>
        <fullName evidence="1">Uncharacterized protein</fullName>
    </submittedName>
</protein>
<evidence type="ECO:0000313" key="2">
    <source>
        <dbReference type="Proteomes" id="UP000289758"/>
    </source>
</evidence>
<organism evidence="1 2">
    <name type="scientific">Halarcobacter ebronensis</name>
    <dbReference type="NCBI Taxonomy" id="1462615"/>
    <lineage>
        <taxon>Bacteria</taxon>
        <taxon>Pseudomonadati</taxon>
        <taxon>Campylobacterota</taxon>
        <taxon>Epsilonproteobacteria</taxon>
        <taxon>Campylobacterales</taxon>
        <taxon>Arcobacteraceae</taxon>
        <taxon>Halarcobacter</taxon>
    </lineage>
</organism>
<sequence>MNIEEFLNKLQDKCDEIVYLCAKHMINKKFNNLADIKEKELKEFFIDYSNYDTYLNDYASVIYNRYESSKEEVYGSLCKYFDEESDNRFLFEYRLKRVINQDPKKYLFIEDEEMRNAAIYRVESKVNIIENSKFYRTNEKLAIDEINELKRVIALVKKTVGIE</sequence>
<dbReference type="Proteomes" id="UP000289758">
    <property type="component" value="Unassembled WGS sequence"/>
</dbReference>
<proteinExistence type="predicted"/>
<evidence type="ECO:0000313" key="1">
    <source>
        <dbReference type="EMBL" id="RXK04276.1"/>
    </source>
</evidence>
<reference evidence="1 2" key="1">
    <citation type="submission" date="2017-10" db="EMBL/GenBank/DDBJ databases">
        <title>Genomics of the genus Arcobacter.</title>
        <authorList>
            <person name="Perez-Cataluna A."/>
            <person name="Figueras M.J."/>
        </authorList>
    </citation>
    <scope>NUCLEOTIDE SEQUENCE [LARGE SCALE GENOMIC DNA]</scope>
    <source>
        <strain evidence="1 2">CECT 8441</strain>
    </source>
</reference>
<dbReference type="RefSeq" id="WP_129087711.1">
    <property type="nucleotide sequence ID" value="NZ_CP053836.1"/>
</dbReference>
<comment type="caution">
    <text evidence="1">The sequence shown here is derived from an EMBL/GenBank/DDBJ whole genome shotgun (WGS) entry which is preliminary data.</text>
</comment>
<gene>
    <name evidence="1" type="ORF">CRV07_10905</name>
</gene>
<dbReference type="OrthoDB" id="5343505at2"/>
<name>A0A4Q1AJC6_9BACT</name>
<dbReference type="AlphaFoldDB" id="A0A4Q1AJC6"/>
<dbReference type="EMBL" id="PDKK01000010">
    <property type="protein sequence ID" value="RXK04276.1"/>
    <property type="molecule type" value="Genomic_DNA"/>
</dbReference>
<keyword evidence="2" id="KW-1185">Reference proteome</keyword>